<organism evidence="1 2">
    <name type="scientific">Batillaria attramentaria</name>
    <dbReference type="NCBI Taxonomy" id="370345"/>
    <lineage>
        <taxon>Eukaryota</taxon>
        <taxon>Metazoa</taxon>
        <taxon>Spiralia</taxon>
        <taxon>Lophotrochozoa</taxon>
        <taxon>Mollusca</taxon>
        <taxon>Gastropoda</taxon>
        <taxon>Caenogastropoda</taxon>
        <taxon>Sorbeoconcha</taxon>
        <taxon>Cerithioidea</taxon>
        <taxon>Batillariidae</taxon>
        <taxon>Batillaria</taxon>
    </lineage>
</organism>
<proteinExistence type="predicted"/>
<dbReference type="AlphaFoldDB" id="A0ABD0K1K7"/>
<gene>
    <name evidence="1" type="ORF">BaRGS_00027994</name>
</gene>
<comment type="caution">
    <text evidence="1">The sequence shown here is derived from an EMBL/GenBank/DDBJ whole genome shotgun (WGS) entry which is preliminary data.</text>
</comment>
<evidence type="ECO:0000313" key="1">
    <source>
        <dbReference type="EMBL" id="KAK7480733.1"/>
    </source>
</evidence>
<sequence>MSNKINCNPLNLAALLESKIVTITESDTQTHSTLDSQQMKLAKNLTRCRQPTLEKFFKLPNDTPSSGLLRQGLLLLCKVVYAKSVAQISSATAKNSRFIFNRISALLNKTHILYESLKRSTSRCVQTRLERADA</sequence>
<accession>A0ABD0K1K7</accession>
<evidence type="ECO:0000313" key="2">
    <source>
        <dbReference type="Proteomes" id="UP001519460"/>
    </source>
</evidence>
<reference evidence="1 2" key="1">
    <citation type="journal article" date="2023" name="Sci. Data">
        <title>Genome assembly of the Korean intertidal mud-creeper Batillaria attramentaria.</title>
        <authorList>
            <person name="Patra A.K."/>
            <person name="Ho P.T."/>
            <person name="Jun S."/>
            <person name="Lee S.J."/>
            <person name="Kim Y."/>
            <person name="Won Y.J."/>
        </authorList>
    </citation>
    <scope>NUCLEOTIDE SEQUENCE [LARGE SCALE GENOMIC DNA]</scope>
    <source>
        <strain evidence="1">Wonlab-2016</strain>
    </source>
</reference>
<dbReference type="Proteomes" id="UP001519460">
    <property type="component" value="Unassembled WGS sequence"/>
</dbReference>
<keyword evidence="2" id="KW-1185">Reference proteome</keyword>
<name>A0ABD0K1K7_9CAEN</name>
<dbReference type="EMBL" id="JACVVK020000275">
    <property type="protein sequence ID" value="KAK7480733.1"/>
    <property type="molecule type" value="Genomic_DNA"/>
</dbReference>
<protein>
    <submittedName>
        <fullName evidence="1">Uncharacterized protein</fullName>
    </submittedName>
</protein>